<protein>
    <recommendedName>
        <fullName evidence="8">Methyltransferase domain-containing protein</fullName>
    </recommendedName>
</protein>
<comment type="similarity">
    <text evidence="4">Belongs to the class I-like SAM-binding methyltransferase superfamily.</text>
</comment>
<evidence type="ECO:0000256" key="5">
    <source>
        <dbReference type="SAM" id="MobiDB-lite"/>
    </source>
</evidence>
<dbReference type="CDD" id="cd02440">
    <property type="entry name" value="AdoMet_MTases"/>
    <property type="match status" value="1"/>
</dbReference>
<evidence type="ECO:0000256" key="1">
    <source>
        <dbReference type="ARBA" id="ARBA00005179"/>
    </source>
</evidence>
<dbReference type="Gene3D" id="3.40.50.150">
    <property type="entry name" value="Vaccinia Virus protein VP39"/>
    <property type="match status" value="1"/>
</dbReference>
<feature type="region of interest" description="Disordered" evidence="5">
    <location>
        <begin position="1"/>
        <end position="23"/>
    </location>
</feature>
<dbReference type="SUPFAM" id="SSF53335">
    <property type="entry name" value="S-adenosyl-L-methionine-dependent methyltransferases"/>
    <property type="match status" value="1"/>
</dbReference>
<feature type="compositionally biased region" description="Basic and acidic residues" evidence="5">
    <location>
        <begin position="341"/>
        <end position="371"/>
    </location>
</feature>
<feature type="region of interest" description="Disordered" evidence="5">
    <location>
        <begin position="272"/>
        <end position="292"/>
    </location>
</feature>
<feature type="region of interest" description="Disordered" evidence="5">
    <location>
        <begin position="337"/>
        <end position="371"/>
    </location>
</feature>
<evidence type="ECO:0000313" key="6">
    <source>
        <dbReference type="EMBL" id="PWN26727.1"/>
    </source>
</evidence>
<keyword evidence="3" id="KW-0949">S-adenosyl-L-methionine</keyword>
<dbReference type="InterPro" id="IPR029063">
    <property type="entry name" value="SAM-dependent_MTases_sf"/>
</dbReference>
<organism evidence="6 7">
    <name type="scientific">Jaminaea rosea</name>
    <dbReference type="NCBI Taxonomy" id="1569628"/>
    <lineage>
        <taxon>Eukaryota</taxon>
        <taxon>Fungi</taxon>
        <taxon>Dikarya</taxon>
        <taxon>Basidiomycota</taxon>
        <taxon>Ustilaginomycotina</taxon>
        <taxon>Exobasidiomycetes</taxon>
        <taxon>Microstromatales</taxon>
        <taxon>Microstromatales incertae sedis</taxon>
        <taxon>Jaminaea</taxon>
    </lineage>
</organism>
<evidence type="ECO:0000256" key="4">
    <source>
        <dbReference type="ARBA" id="ARBA00038314"/>
    </source>
</evidence>
<evidence type="ECO:0000256" key="2">
    <source>
        <dbReference type="ARBA" id="ARBA00022679"/>
    </source>
</evidence>
<keyword evidence="7" id="KW-1185">Reference proteome</keyword>
<dbReference type="RefSeq" id="XP_025361339.1">
    <property type="nucleotide sequence ID" value="XM_025509256.1"/>
</dbReference>
<keyword evidence="2" id="KW-0808">Transferase</keyword>
<dbReference type="Proteomes" id="UP000245884">
    <property type="component" value="Unassembled WGS sequence"/>
</dbReference>
<comment type="pathway">
    <text evidence="1">Secondary metabolite biosynthesis.</text>
</comment>
<dbReference type="GO" id="GO:0016740">
    <property type="term" value="F:transferase activity"/>
    <property type="evidence" value="ECO:0007669"/>
    <property type="project" value="UniProtKB-KW"/>
</dbReference>
<dbReference type="STRING" id="1569628.A0A316UN64"/>
<dbReference type="OrthoDB" id="2094832at2759"/>
<proteinExistence type="inferred from homology"/>
<dbReference type="InterPro" id="IPR051654">
    <property type="entry name" value="Meroterpenoid_MTases"/>
</dbReference>
<evidence type="ECO:0008006" key="8">
    <source>
        <dbReference type="Google" id="ProtNLM"/>
    </source>
</evidence>
<gene>
    <name evidence="6" type="ORF">BDZ90DRAFT_280219</name>
</gene>
<reference evidence="6 7" key="1">
    <citation type="journal article" date="2018" name="Mol. Biol. Evol.">
        <title>Broad Genomic Sampling Reveals a Smut Pathogenic Ancestry of the Fungal Clade Ustilaginomycotina.</title>
        <authorList>
            <person name="Kijpornyongpan T."/>
            <person name="Mondo S.J."/>
            <person name="Barry K."/>
            <person name="Sandor L."/>
            <person name="Lee J."/>
            <person name="Lipzen A."/>
            <person name="Pangilinan J."/>
            <person name="LaButti K."/>
            <person name="Hainaut M."/>
            <person name="Henrissat B."/>
            <person name="Grigoriev I.V."/>
            <person name="Spatafora J.W."/>
            <person name="Aime M.C."/>
        </authorList>
    </citation>
    <scope>NUCLEOTIDE SEQUENCE [LARGE SCALE GENOMIC DNA]</scope>
    <source>
        <strain evidence="6 7">MCA 5214</strain>
    </source>
</reference>
<dbReference type="AlphaFoldDB" id="A0A316UN64"/>
<dbReference type="EMBL" id="KZ819670">
    <property type="protein sequence ID" value="PWN26727.1"/>
    <property type="molecule type" value="Genomic_DNA"/>
</dbReference>
<dbReference type="PANTHER" id="PTHR35897">
    <property type="entry name" value="METHYLTRANSFERASE AUSD"/>
    <property type="match status" value="1"/>
</dbReference>
<sequence length="383" mass="42440">MSPTSSSGGEGFDGPPSPDHRNHLLSSAIRQLYVPTPRLPLDPETLALFRWSRPDLYSLVEQADADEQERKAQESKLVEHIVKTRDKIMLETQYPCLAAYAFLVPGMVFQEPYGRALDLLRNDEGGTRRPTFLDLGCGLGQDIRAILSRDPVLGRAGIPAERCVASDLLGSLMRAGFELFGDREGEGGLEGVKWVEADVFKREDLERLKKLTDGGEGYDVIFLGSFLHLFSLSAQKRCLAALDYLLSRRPGSIIFGRQTGCDQAYNVVKRQEGSKPAAARSEHEQGEDPQSEVFRHDARTFKLLAEQGKVGIEGIDVPGGEAQRFKWRCDSEVHSVAAEGGGKDPKRNAKIKEGEGMQRRRDGTADGEQTHEIKSLHFCITRT</sequence>
<dbReference type="GeneID" id="37031079"/>
<evidence type="ECO:0000256" key="3">
    <source>
        <dbReference type="ARBA" id="ARBA00022691"/>
    </source>
</evidence>
<name>A0A316UN64_9BASI</name>
<accession>A0A316UN64</accession>
<dbReference type="PANTHER" id="PTHR35897:SF1">
    <property type="entry name" value="METHYLTRANSFERASE AUSD"/>
    <property type="match status" value="1"/>
</dbReference>
<evidence type="ECO:0000313" key="7">
    <source>
        <dbReference type="Proteomes" id="UP000245884"/>
    </source>
</evidence>